<protein>
    <recommendedName>
        <fullName evidence="4">Corrinoid adenosyltransferase</fullName>
        <ecNumber evidence="4">2.5.1.17</ecNumber>
    </recommendedName>
    <alternativeName>
        <fullName evidence="4">Cob(II)alamin adenosyltransferase</fullName>
    </alternativeName>
    <alternativeName>
        <fullName evidence="4">Cob(II)yrinic acid a,c-diamide adenosyltransferase</fullName>
    </alternativeName>
    <alternativeName>
        <fullName evidence="4">Cobinamide/cobalamin adenosyltransferase</fullName>
    </alternativeName>
</protein>
<dbReference type="Pfam" id="PF01923">
    <property type="entry name" value="Cob_adeno_trans"/>
    <property type="match status" value="1"/>
</dbReference>
<comment type="caution">
    <text evidence="6">The sequence shown here is derived from an EMBL/GenBank/DDBJ whole genome shotgun (WGS) entry which is preliminary data.</text>
</comment>
<evidence type="ECO:0000313" key="6">
    <source>
        <dbReference type="EMBL" id="MBC1186031.1"/>
    </source>
</evidence>
<keyword evidence="7" id="KW-1185">Reference proteome</keyword>
<dbReference type="InterPro" id="IPR029499">
    <property type="entry name" value="PduO-typ"/>
</dbReference>
<dbReference type="InterPro" id="IPR036451">
    <property type="entry name" value="CblAdoTrfase-like_sf"/>
</dbReference>
<accession>A0ABR6RSB4</accession>
<keyword evidence="3 4" id="KW-0067">ATP-binding</keyword>
<evidence type="ECO:0000256" key="4">
    <source>
        <dbReference type="RuleBase" id="RU366026"/>
    </source>
</evidence>
<evidence type="ECO:0000259" key="5">
    <source>
        <dbReference type="Pfam" id="PF01923"/>
    </source>
</evidence>
<keyword evidence="2 4" id="KW-0547">Nucleotide-binding</keyword>
<comment type="pathway">
    <text evidence="4">Cofactor biosynthesis; adenosylcobalamin biosynthesis; adenosylcobalamin from cob(II)yrinate a,c-diamide: step 2/7.</text>
</comment>
<dbReference type="PANTHER" id="PTHR12213:SF0">
    <property type="entry name" value="CORRINOID ADENOSYLTRANSFERASE MMAB"/>
    <property type="match status" value="1"/>
</dbReference>
<evidence type="ECO:0000313" key="7">
    <source>
        <dbReference type="Proteomes" id="UP000607331"/>
    </source>
</evidence>
<proteinExistence type="inferred from homology"/>
<dbReference type="EC" id="2.5.1.17" evidence="4"/>
<reference evidence="6 7" key="1">
    <citation type="submission" date="2020-04" db="EMBL/GenBank/DDBJ databases">
        <title>The draft genome of Kluyvera sichuanensis strain SCKS090646.</title>
        <authorList>
            <person name="Wei L."/>
            <person name="Liu L."/>
            <person name="Feng Y."/>
            <person name="Zong Z."/>
        </authorList>
    </citation>
    <scope>NUCLEOTIDE SEQUENCE [LARGE SCALE GENOMIC DNA]</scope>
    <source>
        <strain evidence="6 7">090646</strain>
    </source>
</reference>
<organism evidence="6 7">
    <name type="scientific">Kluyvera sichuanensis</name>
    <dbReference type="NCBI Taxonomy" id="2725494"/>
    <lineage>
        <taxon>Bacteria</taxon>
        <taxon>Pseudomonadati</taxon>
        <taxon>Pseudomonadota</taxon>
        <taxon>Gammaproteobacteria</taxon>
        <taxon>Enterobacterales</taxon>
        <taxon>Enterobacteriaceae</taxon>
        <taxon>Kluyvera</taxon>
    </lineage>
</organism>
<evidence type="ECO:0000256" key="3">
    <source>
        <dbReference type="ARBA" id="ARBA00022840"/>
    </source>
</evidence>
<dbReference type="NCBIfam" id="TIGR00636">
    <property type="entry name" value="PduO_Nterm"/>
    <property type="match status" value="1"/>
</dbReference>
<evidence type="ECO:0000256" key="1">
    <source>
        <dbReference type="ARBA" id="ARBA00022679"/>
    </source>
</evidence>
<comment type="catalytic activity">
    <reaction evidence="4">
        <text>2 cob(II)alamin + reduced [electron-transfer flavoprotein] + 2 ATP = 2 adenosylcob(III)alamin + 2 triphosphate + oxidized [electron-transfer flavoprotein] + 3 H(+)</text>
        <dbReference type="Rhea" id="RHEA:28671"/>
        <dbReference type="Rhea" id="RHEA-COMP:10685"/>
        <dbReference type="Rhea" id="RHEA-COMP:10686"/>
        <dbReference type="ChEBI" id="CHEBI:15378"/>
        <dbReference type="ChEBI" id="CHEBI:16304"/>
        <dbReference type="ChEBI" id="CHEBI:18036"/>
        <dbReference type="ChEBI" id="CHEBI:18408"/>
        <dbReference type="ChEBI" id="CHEBI:30616"/>
        <dbReference type="ChEBI" id="CHEBI:57692"/>
        <dbReference type="ChEBI" id="CHEBI:58307"/>
        <dbReference type="EC" id="2.5.1.17"/>
    </reaction>
</comment>
<gene>
    <name evidence="6" type="ORF">HII27_09900</name>
</gene>
<dbReference type="Gene3D" id="1.20.1200.10">
    <property type="entry name" value="Cobalamin adenosyltransferase-like"/>
    <property type="match status" value="1"/>
</dbReference>
<dbReference type="PANTHER" id="PTHR12213">
    <property type="entry name" value="CORRINOID ADENOSYLTRANSFERASE"/>
    <property type="match status" value="1"/>
</dbReference>
<dbReference type="InterPro" id="IPR016030">
    <property type="entry name" value="CblAdoTrfase-like"/>
</dbReference>
<keyword evidence="1 4" id="KW-0808">Transferase</keyword>
<dbReference type="SUPFAM" id="SSF89028">
    <property type="entry name" value="Cobalamin adenosyltransferase-like"/>
    <property type="match status" value="1"/>
</dbReference>
<feature type="domain" description="Cobalamin adenosyltransferase-like" evidence="5">
    <location>
        <begin position="4"/>
        <end position="168"/>
    </location>
</feature>
<dbReference type="GO" id="GO:0008817">
    <property type="term" value="F:corrinoid adenosyltransferase activity"/>
    <property type="evidence" value="ECO:0007669"/>
    <property type="project" value="UniProtKB-EC"/>
</dbReference>
<keyword evidence="4" id="KW-0169">Cobalamin biosynthesis</keyword>
<comment type="catalytic activity">
    <reaction evidence="4">
        <text>2 cob(II)yrinate a,c diamide + reduced [electron-transfer flavoprotein] + 2 ATP = 2 adenosylcob(III)yrinate a,c-diamide + 2 triphosphate + oxidized [electron-transfer flavoprotein] + 3 H(+)</text>
        <dbReference type="Rhea" id="RHEA:11528"/>
        <dbReference type="Rhea" id="RHEA-COMP:10685"/>
        <dbReference type="Rhea" id="RHEA-COMP:10686"/>
        <dbReference type="ChEBI" id="CHEBI:15378"/>
        <dbReference type="ChEBI" id="CHEBI:18036"/>
        <dbReference type="ChEBI" id="CHEBI:30616"/>
        <dbReference type="ChEBI" id="CHEBI:57692"/>
        <dbReference type="ChEBI" id="CHEBI:58307"/>
        <dbReference type="ChEBI" id="CHEBI:58503"/>
        <dbReference type="ChEBI" id="CHEBI:58537"/>
        <dbReference type="EC" id="2.5.1.17"/>
    </reaction>
</comment>
<name>A0ABR6RSB4_9ENTR</name>
<dbReference type="Proteomes" id="UP000607331">
    <property type="component" value="Unassembled WGS sequence"/>
</dbReference>
<evidence type="ECO:0000256" key="2">
    <source>
        <dbReference type="ARBA" id="ARBA00022741"/>
    </source>
</evidence>
<dbReference type="RefSeq" id="WP_185667734.1">
    <property type="nucleotide sequence ID" value="NZ_JABBJF010000006.1"/>
</dbReference>
<comment type="similarity">
    <text evidence="4">Belongs to the Cob(I)alamin adenosyltransferase family.</text>
</comment>
<dbReference type="EMBL" id="JABBJF010000006">
    <property type="protein sequence ID" value="MBC1186031.1"/>
    <property type="molecule type" value="Genomic_DNA"/>
</dbReference>
<sequence>MYRIYTRTGDKGTTALFGGSRIDKDDIRVEAYGSVDTLVSLLGVCYAASDNPALRPVLHRIQEELFVVGAELACDARGLTRLNRLIEDADIARLEGEIDRHMALTGPLKAFVIPGKNLPSAHLHVARTQARHIERTLVAMDRQMPLRPALKSYINRLSDALFAMARVAESEAETAVNPEADA</sequence>